<organism evidence="1 2">
    <name type="scientific">Dactylosporangium maewongense</name>
    <dbReference type="NCBI Taxonomy" id="634393"/>
    <lineage>
        <taxon>Bacteria</taxon>
        <taxon>Bacillati</taxon>
        <taxon>Actinomycetota</taxon>
        <taxon>Actinomycetes</taxon>
        <taxon>Micromonosporales</taxon>
        <taxon>Micromonosporaceae</taxon>
        <taxon>Dactylosporangium</taxon>
    </lineage>
</organism>
<accession>A0ABP4M1T5</accession>
<proteinExistence type="predicted"/>
<evidence type="ECO:0000313" key="2">
    <source>
        <dbReference type="Proteomes" id="UP001501470"/>
    </source>
</evidence>
<dbReference type="EMBL" id="BAAAQD010000013">
    <property type="protein sequence ID" value="GAA1535865.1"/>
    <property type="molecule type" value="Genomic_DNA"/>
</dbReference>
<comment type="caution">
    <text evidence="1">The sequence shown here is derived from an EMBL/GenBank/DDBJ whole genome shotgun (WGS) entry which is preliminary data.</text>
</comment>
<protein>
    <submittedName>
        <fullName evidence="1">Uncharacterized protein</fullName>
    </submittedName>
</protein>
<evidence type="ECO:0000313" key="1">
    <source>
        <dbReference type="EMBL" id="GAA1535865.1"/>
    </source>
</evidence>
<reference evidence="2" key="1">
    <citation type="journal article" date="2019" name="Int. J. Syst. Evol. Microbiol.">
        <title>The Global Catalogue of Microorganisms (GCM) 10K type strain sequencing project: providing services to taxonomists for standard genome sequencing and annotation.</title>
        <authorList>
            <consortium name="The Broad Institute Genomics Platform"/>
            <consortium name="The Broad Institute Genome Sequencing Center for Infectious Disease"/>
            <person name="Wu L."/>
            <person name="Ma J."/>
        </authorList>
    </citation>
    <scope>NUCLEOTIDE SEQUENCE [LARGE SCALE GENOMIC DNA]</scope>
    <source>
        <strain evidence="2">JCM 15933</strain>
    </source>
</reference>
<keyword evidence="2" id="KW-1185">Reference proteome</keyword>
<name>A0ABP4M1T5_9ACTN</name>
<dbReference type="RefSeq" id="WP_344505927.1">
    <property type="nucleotide sequence ID" value="NZ_BAAAQD010000013.1"/>
</dbReference>
<gene>
    <name evidence="1" type="ORF">GCM10009827_062800</name>
</gene>
<dbReference type="Proteomes" id="UP001501470">
    <property type="component" value="Unassembled WGS sequence"/>
</dbReference>
<sequence length="52" mass="5806">MDLDRIMAWHLRTVLGDALWRTEAGVALPAHRTPAQRVDDLDARFTALGTFG</sequence>